<evidence type="ECO:0000313" key="4">
    <source>
        <dbReference type="EMBL" id="PAX06841.1"/>
    </source>
</evidence>
<feature type="signal peptide" evidence="2">
    <location>
        <begin position="1"/>
        <end position="23"/>
    </location>
</feature>
<gene>
    <name evidence="4" type="ORF">CKY28_12220</name>
</gene>
<dbReference type="Gene3D" id="2.120.10.30">
    <property type="entry name" value="TolB, C-terminal domain"/>
    <property type="match status" value="1"/>
</dbReference>
<evidence type="ECO:0000256" key="1">
    <source>
        <dbReference type="ARBA" id="ARBA00022801"/>
    </source>
</evidence>
<dbReference type="Gene3D" id="3.40.50.1820">
    <property type="entry name" value="alpha/beta hydrolase"/>
    <property type="match status" value="1"/>
</dbReference>
<sequence length="670" mass="73368">MRDATKALFLATGALLMTGAAPAQQGAAPPVPLIERAKLFGNPTRAGGQLSPDGRWISFLAPRDGVMNVWVAPATAPDQAKPLTAEKLRPIRQTFWSPDSRQIMFINDVGGDENFLLYGVDVASGEQKNLTPFQKTRVIPVKVSKTVTDRVLIGVNNRDPRWHDVYSLQPATGKLDLVFRNDGYSSFVADEQLNLRLAAKPRADAGSDWFRIVDGTVEAKPVVSYGLDDSQTTAPLAFTRDGKILYWTDARGRDQAAIFAQDVATGRMTPVAQSAKADVSGGLFDPKTGRLQAYADYYLKNEYKPVDASVRGDLDFLRKQNKGEFYVTSRTDADDKWLVTFDPVSAPSETHLYDRAAKRLTRLYVSRPELVGAPLRPMQAVEVPARDGLTMVSYLTRPAGYEDRPAPMVLVVHGGPWARDGYGYNSTHQWLANRGYAVMSVNYRGSTGFGKKFVSAADLQWGRKMHDDLIDAVDWAVKQGVTTPDKVAIMGGSYGGYATLAGLTFTPDKFACGVDIVGPSNLFTLLQTIPPYWEAVKLQFYKRMGDPNTEEGRALLKERSPLTYVDRIKKPLLIGQGANDPRVNVRESDQIVEVMKAKNIPVTYVLFPDEGHGFARPANNIAFNAVAENFLAPCLGGRAEPIGQTLAASSAQVKHGAEYVRGLNAQTAAK</sequence>
<dbReference type="InterPro" id="IPR015943">
    <property type="entry name" value="WD40/YVTN_repeat-like_dom_sf"/>
</dbReference>
<keyword evidence="5" id="KW-1185">Reference proteome</keyword>
<proteinExistence type="predicted"/>
<dbReference type="EMBL" id="NSLI01000004">
    <property type="protein sequence ID" value="PAX06841.1"/>
    <property type="molecule type" value="Genomic_DNA"/>
</dbReference>
<dbReference type="SUPFAM" id="SSF82171">
    <property type="entry name" value="DPP6 N-terminal domain-like"/>
    <property type="match status" value="1"/>
</dbReference>
<organism evidence="4 5">
    <name type="scientific">Sphingomonas lenta</name>
    <dbReference type="NCBI Taxonomy" id="1141887"/>
    <lineage>
        <taxon>Bacteria</taxon>
        <taxon>Pseudomonadati</taxon>
        <taxon>Pseudomonadota</taxon>
        <taxon>Alphaproteobacteria</taxon>
        <taxon>Sphingomonadales</taxon>
        <taxon>Sphingomonadaceae</taxon>
        <taxon>Sphingomonas</taxon>
    </lineage>
</organism>
<evidence type="ECO:0000256" key="2">
    <source>
        <dbReference type="SAM" id="SignalP"/>
    </source>
</evidence>
<dbReference type="Gene3D" id="2.130.10.10">
    <property type="entry name" value="YVTN repeat-like/Quinoprotein amine dehydrogenase"/>
    <property type="match status" value="1"/>
</dbReference>
<dbReference type="OrthoDB" id="1094230at2"/>
<protein>
    <submittedName>
        <fullName evidence="4">S9 family peptidase</fullName>
    </submittedName>
</protein>
<evidence type="ECO:0000313" key="5">
    <source>
        <dbReference type="Proteomes" id="UP000218151"/>
    </source>
</evidence>
<keyword evidence="1" id="KW-0378">Hydrolase</keyword>
<dbReference type="SUPFAM" id="SSF53474">
    <property type="entry name" value="alpha/beta-Hydrolases"/>
    <property type="match status" value="1"/>
</dbReference>
<dbReference type="AlphaFoldDB" id="A0A2A2SCW0"/>
<reference evidence="5" key="1">
    <citation type="submission" date="2017-09" db="EMBL/GenBank/DDBJ databases">
        <authorList>
            <person name="Feng G."/>
            <person name="Zhu H."/>
        </authorList>
    </citation>
    <scope>NUCLEOTIDE SEQUENCE [LARGE SCALE GENOMIC DNA]</scope>
    <source>
        <strain evidence="5">1PNM-20</strain>
    </source>
</reference>
<dbReference type="GO" id="GO:0004252">
    <property type="term" value="F:serine-type endopeptidase activity"/>
    <property type="evidence" value="ECO:0007669"/>
    <property type="project" value="TreeGrafter"/>
</dbReference>
<dbReference type="InterPro" id="IPR001375">
    <property type="entry name" value="Peptidase_S9_cat"/>
</dbReference>
<dbReference type="PANTHER" id="PTHR42776">
    <property type="entry name" value="SERINE PEPTIDASE S9 FAMILY MEMBER"/>
    <property type="match status" value="1"/>
</dbReference>
<evidence type="ECO:0000259" key="3">
    <source>
        <dbReference type="Pfam" id="PF00326"/>
    </source>
</evidence>
<keyword evidence="2" id="KW-0732">Signal</keyword>
<accession>A0A2A2SCW0</accession>
<feature type="chain" id="PRO_5012697353" evidence="2">
    <location>
        <begin position="24"/>
        <end position="670"/>
    </location>
</feature>
<dbReference type="Pfam" id="PF00326">
    <property type="entry name" value="Peptidase_S9"/>
    <property type="match status" value="1"/>
</dbReference>
<dbReference type="RefSeq" id="WP_095998666.1">
    <property type="nucleotide sequence ID" value="NZ_NSLI01000004.1"/>
</dbReference>
<name>A0A2A2SCW0_9SPHN</name>
<feature type="domain" description="Peptidase S9 prolyl oligopeptidase catalytic" evidence="3">
    <location>
        <begin position="425"/>
        <end position="637"/>
    </location>
</feature>
<dbReference type="InterPro" id="IPR029058">
    <property type="entry name" value="AB_hydrolase_fold"/>
</dbReference>
<dbReference type="Proteomes" id="UP000218151">
    <property type="component" value="Unassembled WGS sequence"/>
</dbReference>
<dbReference type="InterPro" id="IPR011042">
    <property type="entry name" value="6-blade_b-propeller_TolB-like"/>
</dbReference>
<dbReference type="PANTHER" id="PTHR42776:SF27">
    <property type="entry name" value="DIPEPTIDYL PEPTIDASE FAMILY MEMBER 6"/>
    <property type="match status" value="1"/>
</dbReference>
<comment type="caution">
    <text evidence="4">The sequence shown here is derived from an EMBL/GenBank/DDBJ whole genome shotgun (WGS) entry which is preliminary data.</text>
</comment>
<dbReference type="GO" id="GO:0006508">
    <property type="term" value="P:proteolysis"/>
    <property type="evidence" value="ECO:0007669"/>
    <property type="project" value="InterPro"/>
</dbReference>